<gene>
    <name evidence="2" type="ORF">CWD77_05240</name>
</gene>
<dbReference type="EMBL" id="PISP01000001">
    <property type="protein sequence ID" value="PKD44865.1"/>
    <property type="molecule type" value="Genomic_DNA"/>
</dbReference>
<dbReference type="SMART" id="SM00089">
    <property type="entry name" value="PKD"/>
    <property type="match status" value="1"/>
</dbReference>
<dbReference type="RefSeq" id="WP_101072153.1">
    <property type="nucleotide sequence ID" value="NZ_PISP01000001.1"/>
</dbReference>
<organism evidence="2 3">
    <name type="scientific">Rhodohalobacter barkolensis</name>
    <dbReference type="NCBI Taxonomy" id="2053187"/>
    <lineage>
        <taxon>Bacteria</taxon>
        <taxon>Pseudomonadati</taxon>
        <taxon>Balneolota</taxon>
        <taxon>Balneolia</taxon>
        <taxon>Balneolales</taxon>
        <taxon>Balneolaceae</taxon>
        <taxon>Rhodohalobacter</taxon>
    </lineage>
</organism>
<reference evidence="2 3" key="1">
    <citation type="submission" date="2017-11" db="EMBL/GenBank/DDBJ databases">
        <title>Rhodohalobacter 15182 sp. nov., isolated from a salt lake.</title>
        <authorList>
            <person name="Han S."/>
        </authorList>
    </citation>
    <scope>NUCLEOTIDE SEQUENCE [LARGE SCALE GENOMIC DNA]</scope>
    <source>
        <strain evidence="2 3">15182</strain>
    </source>
</reference>
<evidence type="ECO:0000313" key="2">
    <source>
        <dbReference type="EMBL" id="PKD44865.1"/>
    </source>
</evidence>
<dbReference type="Pfam" id="PF18911">
    <property type="entry name" value="PKD_4"/>
    <property type="match status" value="1"/>
</dbReference>
<proteinExistence type="predicted"/>
<evidence type="ECO:0000259" key="1">
    <source>
        <dbReference type="PROSITE" id="PS50093"/>
    </source>
</evidence>
<name>A0A2N0VKY9_9BACT</name>
<dbReference type="InterPro" id="IPR000601">
    <property type="entry name" value="PKD_dom"/>
</dbReference>
<sequence>MRTLNKIQWLLPVLLIIGLGLGACEPQVSSDPNLDEPPQSENVTFEMTPDAENPNIIEFVNTSGGFKALWDFGNGSKAEGDVVTAQYPLEGEYTVQLTIFTESGQAINSKIVTIDETKIWMLDDPDLNLLTGGIDNLDGKTWVVDSTQAAHMGVGPPEGDWPEWWSAPPLDKADTGLYTDEYTFTLEGLEFDMETNGYVFINGAYGDDFEGAYQNDATGDDYMAQWTSPENLTFNFIKEDDGRMFITVSDPGWIGFYAGTREYEIQEISENHLTLRFEDPNGLAWYHTLIPKGYEHPEEEPDEPEPLPYTSEELYDNFDEDGNVTWMTDQIADFNPNYDNPLPREINTSAKVAKYEKGSGGAHFYDNLYIDPGFEIDLNQRSTIRLKVYLPSYNDYESVASEKEDWSDGILKKQVSVKLHDVTGMGGNSWQTQAEIIQPVETDAWVELEFDFSGFSDREDFDRIIIQIGSEAHGNPGIFFIDDFQLVE</sequence>
<dbReference type="InterPro" id="IPR035986">
    <property type="entry name" value="PKD_dom_sf"/>
</dbReference>
<dbReference type="CDD" id="cd00146">
    <property type="entry name" value="PKD"/>
    <property type="match status" value="1"/>
</dbReference>
<dbReference type="InterPro" id="IPR022409">
    <property type="entry name" value="PKD/Chitinase_dom"/>
</dbReference>
<comment type="caution">
    <text evidence="2">The sequence shown here is derived from an EMBL/GenBank/DDBJ whole genome shotgun (WGS) entry which is preliminary data.</text>
</comment>
<feature type="domain" description="PKD" evidence="1">
    <location>
        <begin position="70"/>
        <end position="114"/>
    </location>
</feature>
<accession>A0A2N0VKY9</accession>
<dbReference type="OrthoDB" id="5381604at2"/>
<dbReference type="PROSITE" id="PS51257">
    <property type="entry name" value="PROKAR_LIPOPROTEIN"/>
    <property type="match status" value="1"/>
</dbReference>
<keyword evidence="3" id="KW-1185">Reference proteome</keyword>
<dbReference type="Proteomes" id="UP000233398">
    <property type="component" value="Unassembled WGS sequence"/>
</dbReference>
<dbReference type="InterPro" id="IPR013783">
    <property type="entry name" value="Ig-like_fold"/>
</dbReference>
<protein>
    <recommendedName>
        <fullName evidence="1">PKD domain-containing protein</fullName>
    </recommendedName>
</protein>
<dbReference type="PROSITE" id="PS50093">
    <property type="entry name" value="PKD"/>
    <property type="match status" value="1"/>
</dbReference>
<dbReference type="SUPFAM" id="SSF49299">
    <property type="entry name" value="PKD domain"/>
    <property type="match status" value="1"/>
</dbReference>
<dbReference type="Gene3D" id="2.60.120.260">
    <property type="entry name" value="Galactose-binding domain-like"/>
    <property type="match status" value="1"/>
</dbReference>
<evidence type="ECO:0000313" key="3">
    <source>
        <dbReference type="Proteomes" id="UP000233398"/>
    </source>
</evidence>
<dbReference type="Gene3D" id="2.60.40.10">
    <property type="entry name" value="Immunoglobulins"/>
    <property type="match status" value="1"/>
</dbReference>
<dbReference type="AlphaFoldDB" id="A0A2N0VKY9"/>